<protein>
    <submittedName>
        <fullName evidence="3">NUDIX hydrolase</fullName>
    </submittedName>
</protein>
<dbReference type="AlphaFoldDB" id="A0A549T9T8"/>
<keyword evidence="1 3" id="KW-0378">Hydrolase</keyword>
<evidence type="ECO:0000259" key="2">
    <source>
        <dbReference type="PROSITE" id="PS51462"/>
    </source>
</evidence>
<dbReference type="PANTHER" id="PTHR11839">
    <property type="entry name" value="UDP/ADP-SUGAR PYROPHOSPHATASE"/>
    <property type="match status" value="1"/>
</dbReference>
<organism evidence="3 4">
    <name type="scientific">Rhizobium straminoryzae</name>
    <dbReference type="NCBI Taxonomy" id="1387186"/>
    <lineage>
        <taxon>Bacteria</taxon>
        <taxon>Pseudomonadati</taxon>
        <taxon>Pseudomonadota</taxon>
        <taxon>Alphaproteobacteria</taxon>
        <taxon>Hyphomicrobiales</taxon>
        <taxon>Rhizobiaceae</taxon>
        <taxon>Rhizobium/Agrobacterium group</taxon>
        <taxon>Rhizobium</taxon>
    </lineage>
</organism>
<evidence type="ECO:0000313" key="3">
    <source>
        <dbReference type="EMBL" id="TRL38626.1"/>
    </source>
</evidence>
<name>A0A549T9T8_9HYPH</name>
<gene>
    <name evidence="3" type="ORF">FNA46_12410</name>
</gene>
<dbReference type="InterPro" id="IPR015797">
    <property type="entry name" value="NUDIX_hydrolase-like_dom_sf"/>
</dbReference>
<dbReference type="PANTHER" id="PTHR11839:SF1">
    <property type="entry name" value="ADP-SUGAR PYROPHOSPHATASE"/>
    <property type="match status" value="1"/>
</dbReference>
<dbReference type="InterPro" id="IPR000086">
    <property type="entry name" value="NUDIX_hydrolase_dom"/>
</dbReference>
<accession>A0A549T9T8</accession>
<dbReference type="GO" id="GO:0019693">
    <property type="term" value="P:ribose phosphate metabolic process"/>
    <property type="evidence" value="ECO:0007669"/>
    <property type="project" value="TreeGrafter"/>
</dbReference>
<dbReference type="GO" id="GO:0016787">
    <property type="term" value="F:hydrolase activity"/>
    <property type="evidence" value="ECO:0007669"/>
    <property type="project" value="UniProtKB-KW"/>
</dbReference>
<dbReference type="Pfam" id="PF00293">
    <property type="entry name" value="NUDIX"/>
    <property type="match status" value="1"/>
</dbReference>
<comment type="caution">
    <text evidence="3">The sequence shown here is derived from an EMBL/GenBank/DDBJ whole genome shotgun (WGS) entry which is preliminary data.</text>
</comment>
<evidence type="ECO:0000313" key="4">
    <source>
        <dbReference type="Proteomes" id="UP000316801"/>
    </source>
</evidence>
<evidence type="ECO:0000256" key="1">
    <source>
        <dbReference type="ARBA" id="ARBA00022801"/>
    </source>
</evidence>
<dbReference type="Gene3D" id="3.90.79.10">
    <property type="entry name" value="Nucleoside Triphosphate Pyrophosphohydrolase"/>
    <property type="match status" value="1"/>
</dbReference>
<sequence length="186" mass="20295">MEKNWTVLRSERLLKDRWIDLRADRCQTPSGREISPYYVLSYADWVNIVAITEADEVVMVRQYRHGVAAWVTELPGGVADPEDPSLAGAAARELLEETGYRVAALPEPVCSLYANPATNTNRVHTFLARGVTFDRAPNLEAGEEGMSVHLAPVAEVVAGLRSGGILQSMHVAALSLALMATGHIRT</sequence>
<dbReference type="Proteomes" id="UP000316801">
    <property type="component" value="Unassembled WGS sequence"/>
</dbReference>
<dbReference type="GO" id="GO:0006753">
    <property type="term" value="P:nucleoside phosphate metabolic process"/>
    <property type="evidence" value="ECO:0007669"/>
    <property type="project" value="TreeGrafter"/>
</dbReference>
<dbReference type="EMBL" id="VJMG01000030">
    <property type="protein sequence ID" value="TRL38626.1"/>
    <property type="molecule type" value="Genomic_DNA"/>
</dbReference>
<keyword evidence="4" id="KW-1185">Reference proteome</keyword>
<dbReference type="PROSITE" id="PS51462">
    <property type="entry name" value="NUDIX"/>
    <property type="match status" value="1"/>
</dbReference>
<reference evidence="3 4" key="1">
    <citation type="submission" date="2019-07" db="EMBL/GenBank/DDBJ databases">
        <title>Ln-dependent methylotrophs.</title>
        <authorList>
            <person name="Tani A."/>
        </authorList>
    </citation>
    <scope>NUCLEOTIDE SEQUENCE [LARGE SCALE GENOMIC DNA]</scope>
    <source>
        <strain evidence="3 4">SM12</strain>
    </source>
</reference>
<dbReference type="CDD" id="cd03424">
    <property type="entry name" value="NUDIX_ADPRase_Nudt5_UGPPase_Nudt14"/>
    <property type="match status" value="1"/>
</dbReference>
<feature type="domain" description="Nudix hydrolase" evidence="2">
    <location>
        <begin position="41"/>
        <end position="173"/>
    </location>
</feature>
<proteinExistence type="predicted"/>
<dbReference type="SUPFAM" id="SSF55811">
    <property type="entry name" value="Nudix"/>
    <property type="match status" value="1"/>
</dbReference>